<comment type="caution">
    <text evidence="14">The sequence shown here is derived from an EMBL/GenBank/DDBJ whole genome shotgun (WGS) entry which is preliminary data.</text>
</comment>
<evidence type="ECO:0000256" key="12">
    <source>
        <dbReference type="PROSITE-ProRule" id="PRU01203"/>
    </source>
</evidence>
<keyword evidence="3 11" id="KW-0547">Nucleotide-binding</keyword>
<dbReference type="PANTHER" id="PTHR46425">
    <property type="entry name" value="TRANSCRIPTION TERMINATION FACTOR RHO"/>
    <property type="match status" value="1"/>
</dbReference>
<dbReference type="GO" id="GO:0006353">
    <property type="term" value="P:DNA-templated transcription termination"/>
    <property type="evidence" value="ECO:0007669"/>
    <property type="project" value="UniProtKB-UniRule"/>
</dbReference>
<keyword evidence="4 11" id="KW-0378">Hydrolase</keyword>
<comment type="similarity">
    <text evidence="11 12">Belongs to the Rho family.</text>
</comment>
<evidence type="ECO:0000313" key="15">
    <source>
        <dbReference type="Proteomes" id="UP000644507"/>
    </source>
</evidence>
<evidence type="ECO:0000256" key="4">
    <source>
        <dbReference type="ARBA" id="ARBA00022801"/>
    </source>
</evidence>
<evidence type="ECO:0000256" key="3">
    <source>
        <dbReference type="ARBA" id="ARBA00022741"/>
    </source>
</evidence>
<proteinExistence type="inferred from homology"/>
<dbReference type="CDD" id="cd02022">
    <property type="entry name" value="DPCK"/>
    <property type="match status" value="1"/>
</dbReference>
<keyword evidence="8" id="KW-0173">Coenzyme A biosynthesis</keyword>
<reference evidence="14" key="2">
    <citation type="submission" date="2020-09" db="EMBL/GenBank/DDBJ databases">
        <authorList>
            <person name="Sun Q."/>
            <person name="Kim S."/>
        </authorList>
    </citation>
    <scope>NUCLEOTIDE SEQUENCE</scope>
    <source>
        <strain evidence="14">KCTC 12988</strain>
    </source>
</reference>
<dbReference type="InterPro" id="IPR004665">
    <property type="entry name" value="Term_rho"/>
</dbReference>
<accession>A0A918TFZ3</accession>
<dbReference type="Pfam" id="PF01121">
    <property type="entry name" value="CoaE"/>
    <property type="match status" value="1"/>
</dbReference>
<dbReference type="GO" id="GO:0016787">
    <property type="term" value="F:hydrolase activity"/>
    <property type="evidence" value="ECO:0007669"/>
    <property type="project" value="UniProtKB-KW"/>
</dbReference>
<keyword evidence="7 11" id="KW-0694">RNA-binding</keyword>
<sequence length="604" mass="67299">MLLFDSDAEVAELLSESSVLKEVKEALGSDCFDGDQLNKGEVRKLIFSDSEARKRLEEILHPKVRERLGEMARKGQREGVDVLLADIPLYFETGWKWDNRGVIVTACPRDVQKERLVERPGLDEEVAEAILATQLPWEDKLAAADQVFWTSGRADFLSEQVEVFVTKMKGRIEHDREKRGPVCDIELPAIADLNELRTRPLADLLKLASDLSIRNTGAEKGKLVFDIFCKLGNFGCDLQALGVLEKAKDSFAMLRDPGRSFKPGPDDVYLGAHLVKEHGLGDGNMVKVRVRPPRGRDNYLSVSEVLEIERQPAHLFDPGDDFENLTSEFPEERFHLETKDEKDMAVRLVDLVAPLGKGQRGLIVAPPRGGKTVLLKQIARSLQSNHPEVELIILLLDERPEEVSDFEDTVDAQVYSSTFDETSKRHAQVSDLVLARARRLVENGKDVVILLDSLTRLARGYNNAASGGPIGSGGVNPAALAKARKFFGAARNVVDGGSLTILATCLVETDSRMDDVIFEELKGTGNMEIRLDRDLAERRVFPAIHIQQSGTRNDDRLYHKEELPRVIDLRRQLASMPVGEAVETLMKQLKGTVSNAEFLLKGLR</sequence>
<dbReference type="GO" id="GO:0004140">
    <property type="term" value="F:dephospho-CoA kinase activity"/>
    <property type="evidence" value="ECO:0007669"/>
    <property type="project" value="UniProtKB-UniRule"/>
</dbReference>
<feature type="binding site" evidence="11">
    <location>
        <begin position="368"/>
        <end position="373"/>
    </location>
    <ligand>
        <name>ATP</name>
        <dbReference type="ChEBI" id="CHEBI:30616"/>
    </ligand>
</feature>
<dbReference type="EMBL" id="BMXI01000002">
    <property type="protein sequence ID" value="GHC44705.1"/>
    <property type="molecule type" value="Genomic_DNA"/>
</dbReference>
<dbReference type="GO" id="GO:0004386">
    <property type="term" value="F:helicase activity"/>
    <property type="evidence" value="ECO:0007669"/>
    <property type="project" value="UniProtKB-UniRule"/>
</dbReference>
<evidence type="ECO:0000256" key="5">
    <source>
        <dbReference type="ARBA" id="ARBA00022806"/>
    </source>
</evidence>
<dbReference type="Pfam" id="PF00006">
    <property type="entry name" value="ATP-synt_ab"/>
    <property type="match status" value="1"/>
</dbReference>
<gene>
    <name evidence="11" type="primary">rho</name>
    <name evidence="14" type="ORF">GCM10007100_07470</name>
</gene>
<feature type="domain" description="Rho RNA-BD" evidence="13">
    <location>
        <begin position="237"/>
        <end position="312"/>
    </location>
</feature>
<feature type="binding site" evidence="11">
    <location>
        <position position="399"/>
    </location>
    <ligand>
        <name>ATP</name>
        <dbReference type="ChEBI" id="CHEBI:30616"/>
    </ligand>
</feature>
<dbReference type="GO" id="GO:0003723">
    <property type="term" value="F:RNA binding"/>
    <property type="evidence" value="ECO:0007669"/>
    <property type="project" value="UniProtKB-UniRule"/>
</dbReference>
<dbReference type="InterPro" id="IPR000194">
    <property type="entry name" value="ATPase_F1/V1/A1_a/bsu_nucl-bd"/>
</dbReference>
<evidence type="ECO:0000259" key="13">
    <source>
        <dbReference type="PROSITE" id="PS51856"/>
    </source>
</evidence>
<dbReference type="GO" id="GO:0005524">
    <property type="term" value="F:ATP binding"/>
    <property type="evidence" value="ECO:0007669"/>
    <property type="project" value="UniProtKB-UniRule"/>
</dbReference>
<comment type="subunit">
    <text evidence="11">Homohexamer. The homohexamer assembles into an open ring structure.</text>
</comment>
<evidence type="ECO:0000256" key="1">
    <source>
        <dbReference type="ARBA" id="ARBA00009018"/>
    </source>
</evidence>
<dbReference type="SUPFAM" id="SSF50249">
    <property type="entry name" value="Nucleic acid-binding proteins"/>
    <property type="match status" value="1"/>
</dbReference>
<dbReference type="InterPro" id="IPR012340">
    <property type="entry name" value="NA-bd_OB-fold"/>
</dbReference>
<keyword evidence="6 11" id="KW-0067">ATP-binding</keyword>
<dbReference type="NCBIfam" id="NF006886">
    <property type="entry name" value="PRK09376.1"/>
    <property type="match status" value="1"/>
</dbReference>
<feature type="binding site" evidence="11">
    <location>
        <begin position="356"/>
        <end position="361"/>
    </location>
    <ligand>
        <name>ATP</name>
        <dbReference type="ChEBI" id="CHEBI:30616"/>
    </ligand>
</feature>
<dbReference type="GO" id="GO:0005737">
    <property type="term" value="C:cytoplasm"/>
    <property type="evidence" value="ECO:0007669"/>
    <property type="project" value="UniProtKB-UniRule"/>
</dbReference>
<name>A0A918TFZ3_9BACT</name>
<dbReference type="NCBIfam" id="TIGR00152">
    <property type="entry name" value="dephospho-CoA kinase"/>
    <property type="match status" value="1"/>
</dbReference>
<dbReference type="GO" id="GO:0008186">
    <property type="term" value="F:ATP-dependent activity, acting on RNA"/>
    <property type="evidence" value="ECO:0007669"/>
    <property type="project" value="InterPro"/>
</dbReference>
<evidence type="ECO:0000256" key="7">
    <source>
        <dbReference type="ARBA" id="ARBA00022884"/>
    </source>
</evidence>
<dbReference type="Gene3D" id="3.40.50.300">
    <property type="entry name" value="P-loop containing nucleotide triphosphate hydrolases"/>
    <property type="match status" value="2"/>
</dbReference>
<comment type="function">
    <text evidence="11">Facilitates transcription termination by a mechanism that involves Rho binding to the nascent RNA, activation of Rho's RNA-dependent ATPase activity, and release of the mRNA from the DNA template.</text>
</comment>
<dbReference type="Proteomes" id="UP000644507">
    <property type="component" value="Unassembled WGS sequence"/>
</dbReference>
<evidence type="ECO:0000256" key="6">
    <source>
        <dbReference type="ARBA" id="ARBA00022840"/>
    </source>
</evidence>
<dbReference type="InterPro" id="IPR011113">
    <property type="entry name" value="Rho_RNA-bd"/>
</dbReference>
<dbReference type="SMART" id="SM00382">
    <property type="entry name" value="AAA"/>
    <property type="match status" value="1"/>
</dbReference>
<dbReference type="HAMAP" id="MF_01884">
    <property type="entry name" value="Rho"/>
    <property type="match status" value="1"/>
</dbReference>
<dbReference type="PROSITE" id="PS51856">
    <property type="entry name" value="RHO_RNA_BD"/>
    <property type="match status" value="1"/>
</dbReference>
<evidence type="ECO:0000256" key="8">
    <source>
        <dbReference type="ARBA" id="ARBA00022993"/>
    </source>
</evidence>
<keyword evidence="15" id="KW-1185">Reference proteome</keyword>
<dbReference type="EC" id="3.6.4.-" evidence="11"/>
<comment type="caution">
    <text evidence="11">Lacks conserved residue(s) required for the propagation of feature annotation.</text>
</comment>
<dbReference type="SUPFAM" id="SSF52540">
    <property type="entry name" value="P-loop containing nucleoside triphosphate hydrolases"/>
    <property type="match status" value="2"/>
</dbReference>
<dbReference type="PROSITE" id="PS51219">
    <property type="entry name" value="DPCK"/>
    <property type="match status" value="1"/>
</dbReference>
<dbReference type="Gene3D" id="2.40.50.140">
    <property type="entry name" value="Nucleic acid-binding proteins"/>
    <property type="match status" value="1"/>
</dbReference>
<keyword evidence="2 11" id="KW-0806">Transcription termination</keyword>
<dbReference type="InterPro" id="IPR027417">
    <property type="entry name" value="P-loop_NTPase"/>
</dbReference>
<evidence type="ECO:0000256" key="2">
    <source>
        <dbReference type="ARBA" id="ARBA00022472"/>
    </source>
</evidence>
<dbReference type="GO" id="GO:0015937">
    <property type="term" value="P:coenzyme A biosynthetic process"/>
    <property type="evidence" value="ECO:0007669"/>
    <property type="project" value="UniProtKB-UniRule"/>
</dbReference>
<dbReference type="InterPro" id="IPR003593">
    <property type="entry name" value="AAA+_ATPase"/>
</dbReference>
<protein>
    <recommendedName>
        <fullName evidence="11">Transcription termination factor Rho</fullName>
        <ecNumber evidence="11">3.6.4.-</ecNumber>
    </recommendedName>
    <alternativeName>
        <fullName evidence="11">ATP-dependent helicase Rho</fullName>
    </alternativeName>
</protein>
<comment type="similarity">
    <text evidence="1">Belongs to the CoaE family.</text>
</comment>
<keyword evidence="5 11" id="KW-0347">Helicase</keyword>
<keyword evidence="9 11" id="KW-0805">Transcription regulation</keyword>
<evidence type="ECO:0000313" key="14">
    <source>
        <dbReference type="EMBL" id="GHC44705.1"/>
    </source>
</evidence>
<evidence type="ECO:0000256" key="9">
    <source>
        <dbReference type="ARBA" id="ARBA00023015"/>
    </source>
</evidence>
<keyword evidence="10 11" id="KW-0804">Transcription</keyword>
<organism evidence="14 15">
    <name type="scientific">Roseibacillus persicicus</name>
    <dbReference type="NCBI Taxonomy" id="454148"/>
    <lineage>
        <taxon>Bacteria</taxon>
        <taxon>Pseudomonadati</taxon>
        <taxon>Verrucomicrobiota</taxon>
        <taxon>Verrucomicrobiia</taxon>
        <taxon>Verrucomicrobiales</taxon>
        <taxon>Verrucomicrobiaceae</taxon>
        <taxon>Roseibacillus</taxon>
    </lineage>
</organism>
<dbReference type="AlphaFoldDB" id="A0A918TFZ3"/>
<reference evidence="14" key="1">
    <citation type="journal article" date="2014" name="Int. J. Syst. Evol. Microbiol.">
        <title>Complete genome sequence of Corynebacterium casei LMG S-19264T (=DSM 44701T), isolated from a smear-ripened cheese.</title>
        <authorList>
            <consortium name="US DOE Joint Genome Institute (JGI-PGF)"/>
            <person name="Walter F."/>
            <person name="Albersmeier A."/>
            <person name="Kalinowski J."/>
            <person name="Ruckert C."/>
        </authorList>
    </citation>
    <scope>NUCLEOTIDE SEQUENCE</scope>
    <source>
        <strain evidence="14">KCTC 12988</strain>
    </source>
</reference>
<dbReference type="Pfam" id="PF07497">
    <property type="entry name" value="Rho_RNA_bind"/>
    <property type="match status" value="1"/>
</dbReference>
<dbReference type="InterPro" id="IPR001977">
    <property type="entry name" value="Depp_CoAkinase"/>
</dbReference>
<evidence type="ECO:0000256" key="11">
    <source>
        <dbReference type="HAMAP-Rule" id="MF_01884"/>
    </source>
</evidence>
<evidence type="ECO:0000256" key="10">
    <source>
        <dbReference type="ARBA" id="ARBA00023163"/>
    </source>
</evidence>
<dbReference type="PANTHER" id="PTHR46425:SF1">
    <property type="entry name" value="TRANSCRIPTION TERMINATION FACTOR RHO"/>
    <property type="match status" value="1"/>
</dbReference>